<evidence type="ECO:0000256" key="1">
    <source>
        <dbReference type="SAM" id="MobiDB-lite"/>
    </source>
</evidence>
<dbReference type="EMBL" id="BLXT01006675">
    <property type="protein sequence ID" value="GFO32823.1"/>
    <property type="molecule type" value="Genomic_DNA"/>
</dbReference>
<feature type="region of interest" description="Disordered" evidence="1">
    <location>
        <begin position="637"/>
        <end position="670"/>
    </location>
</feature>
<dbReference type="FunFam" id="3.40.720.10:FF:000017">
    <property type="entry name" value="Predicted protein"/>
    <property type="match status" value="1"/>
</dbReference>
<protein>
    <recommendedName>
        <fullName evidence="5">Sulfatase N-terminal domain-containing protein</fullName>
    </recommendedName>
</protein>
<dbReference type="Gene3D" id="3.40.720.10">
    <property type="entry name" value="Alkaline Phosphatase, subunit A"/>
    <property type="match status" value="1"/>
</dbReference>
<name>A0AAV4CLW5_9GAST</name>
<evidence type="ECO:0008006" key="5">
    <source>
        <dbReference type="Google" id="ProtNLM"/>
    </source>
</evidence>
<gene>
    <name evidence="3" type="ORF">PoB_005932800</name>
</gene>
<feature type="compositionally biased region" description="Low complexity" evidence="1">
    <location>
        <begin position="651"/>
        <end position="668"/>
    </location>
</feature>
<dbReference type="AlphaFoldDB" id="A0AAV4CLW5"/>
<feature type="compositionally biased region" description="Polar residues" evidence="1">
    <location>
        <begin position="641"/>
        <end position="650"/>
    </location>
</feature>
<keyword evidence="4" id="KW-1185">Reference proteome</keyword>
<keyword evidence="2" id="KW-0472">Membrane</keyword>
<accession>A0AAV4CLW5</accession>
<keyword evidence="2" id="KW-1133">Transmembrane helix</keyword>
<proteinExistence type="predicted"/>
<dbReference type="PANTHER" id="PTHR10974">
    <property type="entry name" value="FI08016P-RELATED"/>
    <property type="match status" value="1"/>
</dbReference>
<dbReference type="SUPFAM" id="SSF53649">
    <property type="entry name" value="Alkaline phosphatase-like"/>
    <property type="match status" value="1"/>
</dbReference>
<organism evidence="3 4">
    <name type="scientific">Plakobranchus ocellatus</name>
    <dbReference type="NCBI Taxonomy" id="259542"/>
    <lineage>
        <taxon>Eukaryota</taxon>
        <taxon>Metazoa</taxon>
        <taxon>Spiralia</taxon>
        <taxon>Lophotrochozoa</taxon>
        <taxon>Mollusca</taxon>
        <taxon>Gastropoda</taxon>
        <taxon>Heterobranchia</taxon>
        <taxon>Euthyneura</taxon>
        <taxon>Panpulmonata</taxon>
        <taxon>Sacoglossa</taxon>
        <taxon>Placobranchoidea</taxon>
        <taxon>Plakobranchidae</taxon>
        <taxon>Plakobranchus</taxon>
    </lineage>
</organism>
<dbReference type="InterPro" id="IPR017850">
    <property type="entry name" value="Alkaline_phosphatase_core_sf"/>
</dbReference>
<comment type="caution">
    <text evidence="3">The sequence shown here is derived from an EMBL/GenBank/DDBJ whole genome shotgun (WGS) entry which is preliminary data.</text>
</comment>
<dbReference type="InterPro" id="IPR004245">
    <property type="entry name" value="DUF229"/>
</dbReference>
<dbReference type="GO" id="GO:0005615">
    <property type="term" value="C:extracellular space"/>
    <property type="evidence" value="ECO:0007669"/>
    <property type="project" value="TreeGrafter"/>
</dbReference>
<dbReference type="Proteomes" id="UP000735302">
    <property type="component" value="Unassembled WGS sequence"/>
</dbReference>
<evidence type="ECO:0000256" key="2">
    <source>
        <dbReference type="SAM" id="Phobius"/>
    </source>
</evidence>
<keyword evidence="2" id="KW-0812">Transmembrane</keyword>
<sequence length="759" mass="87037">MSRGQTSPTLSGKSTAAQSKSYTNYKVTLFLSLLVWAALVCLYFYGESYKVLRYVQKSITDTSPSTHHLSYSSALNVTRLKSLNSLPDNTTAGKVAKPPARVMATAPRVKQAPKARPYECIFPATDPFDPQLKSVLKVYPPLNCSKHTANIVYLENFVAKVNHSKLSLVLSDGYNFSHCWCKEIKCKDGSDKAFEYTWTSETFTESFGLQPWQENIMTECFDTRKRAISRSYFPLIRIKNETERFLKKNYQKYTAHNSPLETLSILVLGIDGMSKQHFERAMPKTRNFLLEKMGAIELYKYNKLAFETFPNVLPLLTGHTPEEFYKDWHYNRTEFVDQINEAFIWTDARKIGYRTGMMLDTYDLTAFHYQKKGFKQSPVDYYQRQTVIASSRDKLMRGNDSNCAGDIPEVTQIHDYWLQMARTFGKDRTTPFFAYSFAVRITHDDCMLAYKGDDVYHKFLQDLVATDSLDNTVIVWFSDHGPRFGPIRETYHGRIETSTPYIFFVFPPWFERKYPKLISTLKINQNRLSSHFDTYETLRDLLYFKAGEKTGGKLSERGISLFREIPKERTCQQAGIPGEFCVCGRLSKRKLTNQLQNLLGMALLDSINSFIGHRNSSTLSSFVLSKNSKHTINKGKRLLPANTSDSNVHQSSSDILSDSTSSKSRLPSEQLRKKCSPLTLLAVERVYHVTNDQLQSLKAKTYRVTIKTTPGFGLFEGLVNYKRGESGHVMGDIVRINLYRGQAECVQDPWLRQFCFCVK</sequence>
<dbReference type="PANTHER" id="PTHR10974:SF1">
    <property type="entry name" value="FI08016P-RELATED"/>
    <property type="match status" value="1"/>
</dbReference>
<dbReference type="CDD" id="cd16021">
    <property type="entry name" value="ALP_like"/>
    <property type="match status" value="1"/>
</dbReference>
<feature type="transmembrane region" description="Helical" evidence="2">
    <location>
        <begin position="27"/>
        <end position="46"/>
    </location>
</feature>
<evidence type="ECO:0000313" key="3">
    <source>
        <dbReference type="EMBL" id="GFO32823.1"/>
    </source>
</evidence>
<reference evidence="3 4" key="1">
    <citation type="journal article" date="2021" name="Elife">
        <title>Chloroplast acquisition without the gene transfer in kleptoplastic sea slugs, Plakobranchus ocellatus.</title>
        <authorList>
            <person name="Maeda T."/>
            <person name="Takahashi S."/>
            <person name="Yoshida T."/>
            <person name="Shimamura S."/>
            <person name="Takaki Y."/>
            <person name="Nagai Y."/>
            <person name="Toyoda A."/>
            <person name="Suzuki Y."/>
            <person name="Arimoto A."/>
            <person name="Ishii H."/>
            <person name="Satoh N."/>
            <person name="Nishiyama T."/>
            <person name="Hasebe M."/>
            <person name="Maruyama T."/>
            <person name="Minagawa J."/>
            <person name="Obokata J."/>
            <person name="Shigenobu S."/>
        </authorList>
    </citation>
    <scope>NUCLEOTIDE SEQUENCE [LARGE SCALE GENOMIC DNA]</scope>
</reference>
<dbReference type="Pfam" id="PF02995">
    <property type="entry name" value="DUF229"/>
    <property type="match status" value="1"/>
</dbReference>
<evidence type="ECO:0000313" key="4">
    <source>
        <dbReference type="Proteomes" id="UP000735302"/>
    </source>
</evidence>